<dbReference type="FunFam" id="3.40.50.720:FF:000121">
    <property type="entry name" value="Prostaglandin reductase 2"/>
    <property type="match status" value="1"/>
</dbReference>
<dbReference type="CDD" id="cd05288">
    <property type="entry name" value="PGDH"/>
    <property type="match status" value="1"/>
</dbReference>
<dbReference type="InterPro" id="IPR020843">
    <property type="entry name" value="ER"/>
</dbReference>
<dbReference type="InterPro" id="IPR041694">
    <property type="entry name" value="ADH_N_2"/>
</dbReference>
<dbReference type="Gene3D" id="3.40.50.720">
    <property type="entry name" value="NAD(P)-binding Rossmann-like Domain"/>
    <property type="match status" value="1"/>
</dbReference>
<dbReference type="InterPro" id="IPR045010">
    <property type="entry name" value="MDR_fam"/>
</dbReference>
<feature type="chain" id="PRO_5037816074" evidence="2">
    <location>
        <begin position="27"/>
        <end position="366"/>
    </location>
</feature>
<dbReference type="PANTHER" id="PTHR43205:SF7">
    <property type="entry name" value="PROSTAGLANDIN REDUCTASE 1"/>
    <property type="match status" value="1"/>
</dbReference>
<dbReference type="GO" id="GO:0016628">
    <property type="term" value="F:oxidoreductase activity, acting on the CH-CH group of donors, NAD or NADP as acceptor"/>
    <property type="evidence" value="ECO:0007669"/>
    <property type="project" value="InterPro"/>
</dbReference>
<dbReference type="SMART" id="SM00829">
    <property type="entry name" value="PKS_ER"/>
    <property type="match status" value="1"/>
</dbReference>
<gene>
    <name evidence="4" type="ORF">GCM10007053_00720</name>
</gene>
<name>A0A918XBX6_9GAMM</name>
<dbReference type="Proteomes" id="UP000644693">
    <property type="component" value="Unassembled WGS sequence"/>
</dbReference>
<dbReference type="InterPro" id="IPR011032">
    <property type="entry name" value="GroES-like_sf"/>
</dbReference>
<keyword evidence="5" id="KW-1185">Reference proteome</keyword>
<dbReference type="InterPro" id="IPR013149">
    <property type="entry name" value="ADH-like_C"/>
</dbReference>
<dbReference type="SUPFAM" id="SSF51735">
    <property type="entry name" value="NAD(P)-binding Rossmann-fold domains"/>
    <property type="match status" value="1"/>
</dbReference>
<dbReference type="Pfam" id="PF00107">
    <property type="entry name" value="ADH_zinc_N"/>
    <property type="match status" value="1"/>
</dbReference>
<accession>A0A918XBX6</accession>
<dbReference type="Pfam" id="PF16884">
    <property type="entry name" value="ADH_N_2"/>
    <property type="match status" value="1"/>
</dbReference>
<dbReference type="SUPFAM" id="SSF50129">
    <property type="entry name" value="GroES-like"/>
    <property type="match status" value="2"/>
</dbReference>
<dbReference type="InterPro" id="IPR036291">
    <property type="entry name" value="NAD(P)-bd_dom_sf"/>
</dbReference>
<comment type="caution">
    <text evidence="4">The sequence shown here is derived from an EMBL/GenBank/DDBJ whole genome shotgun (WGS) entry which is preliminary data.</text>
</comment>
<sequence>MTTTRREFNLSALAMMGAAATPGVLAASPELNRRWVLASRPAGKPQMDNFRLEEAPVPEPQDGQVLVQTLYLSLDPYMRGRMSAADSYADSVGIGEVMVGGTVGRVVASKHSDFAPGDLVSAFSGWQEYAALPGATLSKLDARIKPLSYALGVLGMPGLTAYVGLLDIGEPKPGETVVLAASTGAVGSVVGQIAKLKGCRVVGIAGAQEKCRYAVEELGYDACVSHYDDDMAEQLAAQCPDGIDVYFENVGGSSWEAVMPLLNTFARIPVCGLIAHYNQTELPPGPDRMSVLQSQILVNRWKMQGFIIGDHLDRSGDFVRDVGTWLAQGKIKYREDVVDGLENAPEAFFGLFQGANFGKLVVKVAS</sequence>
<dbReference type="AlphaFoldDB" id="A0A918XBX6"/>
<reference evidence="4" key="1">
    <citation type="journal article" date="2014" name="Int. J. Syst. Evol. Microbiol.">
        <title>Complete genome sequence of Corynebacterium casei LMG S-19264T (=DSM 44701T), isolated from a smear-ripened cheese.</title>
        <authorList>
            <consortium name="US DOE Joint Genome Institute (JGI-PGF)"/>
            <person name="Walter F."/>
            <person name="Albersmeier A."/>
            <person name="Kalinowski J."/>
            <person name="Ruckert C."/>
        </authorList>
    </citation>
    <scope>NUCLEOTIDE SEQUENCE</scope>
    <source>
        <strain evidence="4">KCTC 23430</strain>
    </source>
</reference>
<evidence type="ECO:0000313" key="5">
    <source>
        <dbReference type="Proteomes" id="UP000644693"/>
    </source>
</evidence>
<protein>
    <submittedName>
        <fullName evidence="4">NADP-dependent oxidoreductase</fullName>
    </submittedName>
</protein>
<feature type="domain" description="Enoyl reductase (ER)" evidence="3">
    <location>
        <begin position="45"/>
        <end position="362"/>
    </location>
</feature>
<dbReference type="PANTHER" id="PTHR43205">
    <property type="entry name" value="PROSTAGLANDIN REDUCTASE"/>
    <property type="match status" value="1"/>
</dbReference>
<feature type="signal peptide" evidence="2">
    <location>
        <begin position="1"/>
        <end position="26"/>
    </location>
</feature>
<evidence type="ECO:0000313" key="4">
    <source>
        <dbReference type="EMBL" id="GHD25228.1"/>
    </source>
</evidence>
<evidence type="ECO:0000259" key="3">
    <source>
        <dbReference type="SMART" id="SM00829"/>
    </source>
</evidence>
<evidence type="ECO:0000256" key="1">
    <source>
        <dbReference type="ARBA" id="ARBA00023002"/>
    </source>
</evidence>
<dbReference type="Gene3D" id="3.90.180.10">
    <property type="entry name" value="Medium-chain alcohol dehydrogenases, catalytic domain"/>
    <property type="match status" value="1"/>
</dbReference>
<dbReference type="EMBL" id="BMYM01000001">
    <property type="protein sequence ID" value="GHD25228.1"/>
    <property type="molecule type" value="Genomic_DNA"/>
</dbReference>
<keyword evidence="2" id="KW-0732">Signal</keyword>
<proteinExistence type="predicted"/>
<dbReference type="RefSeq" id="WP_189474129.1">
    <property type="nucleotide sequence ID" value="NZ_BMYM01000001.1"/>
</dbReference>
<reference evidence="4" key="2">
    <citation type="submission" date="2020-09" db="EMBL/GenBank/DDBJ databases">
        <authorList>
            <person name="Sun Q."/>
            <person name="Kim S."/>
        </authorList>
    </citation>
    <scope>NUCLEOTIDE SEQUENCE</scope>
    <source>
        <strain evidence="4">KCTC 23430</strain>
    </source>
</reference>
<evidence type="ECO:0000256" key="2">
    <source>
        <dbReference type="SAM" id="SignalP"/>
    </source>
</evidence>
<keyword evidence="1" id="KW-0560">Oxidoreductase</keyword>
<organism evidence="4 5">
    <name type="scientific">Parahalioglobus pacificus</name>
    <dbReference type="NCBI Taxonomy" id="930806"/>
    <lineage>
        <taxon>Bacteria</taxon>
        <taxon>Pseudomonadati</taxon>
        <taxon>Pseudomonadota</taxon>
        <taxon>Gammaproteobacteria</taxon>
        <taxon>Cellvibrionales</taxon>
        <taxon>Halieaceae</taxon>
        <taxon>Parahalioglobus</taxon>
    </lineage>
</organism>